<name>A0ABZ1TNS8_STRVG</name>
<sequence>MFGLYSRRIATEDENPSQRDITAMLKDQTSACKAARDAIAAGGEVMLYDGQPPQWMVLGIAATRLRRSLKIGLTTLGLDETVEILRARHCDEQLRTGNIVAADRSWFFTLYFDASGTELLACSGVKNERPSRRDGQKLQL</sequence>
<organism evidence="1 2">
    <name type="scientific">Streptomyces virginiae</name>
    <name type="common">Streptomyces cinnamonensis</name>
    <dbReference type="NCBI Taxonomy" id="1961"/>
    <lineage>
        <taxon>Bacteria</taxon>
        <taxon>Bacillati</taxon>
        <taxon>Actinomycetota</taxon>
        <taxon>Actinomycetes</taxon>
        <taxon>Kitasatosporales</taxon>
        <taxon>Streptomycetaceae</taxon>
        <taxon>Streptomyces</taxon>
    </lineage>
</organism>
<dbReference type="RefSeq" id="WP_328965667.1">
    <property type="nucleotide sequence ID" value="NZ_CP108090.1"/>
</dbReference>
<accession>A0ABZ1TNS8</accession>
<gene>
    <name evidence="1" type="ORF">OG517_42115</name>
</gene>
<reference evidence="1" key="1">
    <citation type="submission" date="2022-10" db="EMBL/GenBank/DDBJ databases">
        <title>The complete genomes of actinobacterial strains from the NBC collection.</title>
        <authorList>
            <person name="Joergensen T.S."/>
            <person name="Alvarez Arevalo M."/>
            <person name="Sterndorff E.B."/>
            <person name="Faurdal D."/>
            <person name="Vuksanovic O."/>
            <person name="Mourched A.-S."/>
            <person name="Charusanti P."/>
            <person name="Shaw S."/>
            <person name="Blin K."/>
            <person name="Weber T."/>
        </authorList>
    </citation>
    <scope>NUCLEOTIDE SEQUENCE</scope>
    <source>
        <strain evidence="1">NBC_00248</strain>
    </source>
</reference>
<dbReference type="EMBL" id="CP108090">
    <property type="protein sequence ID" value="WUQ17447.1"/>
    <property type="molecule type" value="Genomic_DNA"/>
</dbReference>
<evidence type="ECO:0000313" key="2">
    <source>
        <dbReference type="Proteomes" id="UP001432039"/>
    </source>
</evidence>
<keyword evidence="2" id="KW-1185">Reference proteome</keyword>
<dbReference type="Proteomes" id="UP001432039">
    <property type="component" value="Chromosome"/>
</dbReference>
<evidence type="ECO:0000313" key="1">
    <source>
        <dbReference type="EMBL" id="WUQ17447.1"/>
    </source>
</evidence>
<proteinExistence type="predicted"/>
<protein>
    <submittedName>
        <fullName evidence="1">Uncharacterized protein</fullName>
    </submittedName>
</protein>